<reference evidence="3 4" key="1">
    <citation type="submission" date="2019-01" db="EMBL/GenBank/DDBJ databases">
        <authorList>
            <person name="Chen W.-M."/>
        </authorList>
    </citation>
    <scope>NUCLEOTIDE SEQUENCE [LARGE SCALE GENOMIC DNA]</scope>
    <source>
        <strain evidence="3 4">CCP-6</strain>
    </source>
</reference>
<organism evidence="3 4">
    <name type="scientific">Rhodovarius crocodyli</name>
    <dbReference type="NCBI Taxonomy" id="1979269"/>
    <lineage>
        <taxon>Bacteria</taxon>
        <taxon>Pseudomonadati</taxon>
        <taxon>Pseudomonadota</taxon>
        <taxon>Alphaproteobacteria</taxon>
        <taxon>Acetobacterales</taxon>
        <taxon>Roseomonadaceae</taxon>
        <taxon>Rhodovarius</taxon>
    </lineage>
</organism>
<feature type="domain" description="Cytochrome P460" evidence="2">
    <location>
        <begin position="78"/>
        <end position="217"/>
    </location>
</feature>
<gene>
    <name evidence="3" type="ORF">EOD42_13215</name>
</gene>
<evidence type="ECO:0000313" key="3">
    <source>
        <dbReference type="EMBL" id="RVT96080.1"/>
    </source>
</evidence>
<dbReference type="Pfam" id="PF16694">
    <property type="entry name" value="Cytochrome_P460"/>
    <property type="match status" value="1"/>
</dbReference>
<dbReference type="OrthoDB" id="9796416at2"/>
<feature type="region of interest" description="Disordered" evidence="1">
    <location>
        <begin position="1"/>
        <end position="32"/>
    </location>
</feature>
<evidence type="ECO:0000259" key="2">
    <source>
        <dbReference type="Pfam" id="PF16694"/>
    </source>
</evidence>
<accession>A0A437MEI4</accession>
<dbReference type="Gene3D" id="3.50.70.20">
    <property type="entry name" value="Cytochrome P460"/>
    <property type="match status" value="1"/>
</dbReference>
<dbReference type="InterPro" id="IPR032033">
    <property type="entry name" value="Cytochrome_P460"/>
</dbReference>
<protein>
    <recommendedName>
        <fullName evidence="2">Cytochrome P460 domain-containing protein</fullName>
    </recommendedName>
</protein>
<evidence type="ECO:0000313" key="4">
    <source>
        <dbReference type="Proteomes" id="UP000282957"/>
    </source>
</evidence>
<dbReference type="AlphaFoldDB" id="A0A437MEI4"/>
<dbReference type="EMBL" id="SACL01000004">
    <property type="protein sequence ID" value="RVT96080.1"/>
    <property type="molecule type" value="Genomic_DNA"/>
</dbReference>
<keyword evidence="4" id="KW-1185">Reference proteome</keyword>
<sequence length="227" mass="25167">MVREGFARPGRCRDRHGQCGAGAGLTKGPMLARPETPREPGAIMRPAIVLALLIAGATPAPAQAPPPYTPGPLNITMPADWATRFLNYSSIDNEQRKIVRRFYVNPEALAAATPGAPLPSGTMIVMADHRARLDAQGNPLRDLRGRFMYEPTPFLLSVQEKRDGWGEGYPADIRNGNWEYARFNPDLSRQAGMDTAGSMRPCFTCHLGVRPQQDFAFDFWDYVNRPR</sequence>
<dbReference type="CDD" id="cd20716">
    <property type="entry name" value="cyt_P460_fam"/>
    <property type="match status" value="1"/>
</dbReference>
<comment type="caution">
    <text evidence="3">The sequence shown here is derived from an EMBL/GenBank/DDBJ whole genome shotgun (WGS) entry which is preliminary data.</text>
</comment>
<dbReference type="Proteomes" id="UP000282957">
    <property type="component" value="Unassembled WGS sequence"/>
</dbReference>
<name>A0A437MEI4_9PROT</name>
<proteinExistence type="predicted"/>
<feature type="compositionally biased region" description="Basic and acidic residues" evidence="1">
    <location>
        <begin position="1"/>
        <end position="17"/>
    </location>
</feature>
<evidence type="ECO:0000256" key="1">
    <source>
        <dbReference type="SAM" id="MobiDB-lite"/>
    </source>
</evidence>
<dbReference type="InterPro" id="IPR038142">
    <property type="entry name" value="Cytochrome_P460_sp"/>
</dbReference>